<name>A0ABS2QWV0_9BACI</name>
<protein>
    <recommendedName>
        <fullName evidence="2">DUF4397 domain-containing protein</fullName>
    </recommendedName>
</protein>
<reference evidence="3 4" key="1">
    <citation type="submission" date="2021-01" db="EMBL/GenBank/DDBJ databases">
        <title>Genomic Encyclopedia of Type Strains, Phase IV (KMG-IV): sequencing the most valuable type-strain genomes for metagenomic binning, comparative biology and taxonomic classification.</title>
        <authorList>
            <person name="Goeker M."/>
        </authorList>
    </citation>
    <scope>NUCLEOTIDE SEQUENCE [LARGE SCALE GENOMIC DNA]</scope>
    <source>
        <strain evidence="3 4">DSM 104297</strain>
    </source>
</reference>
<dbReference type="RefSeq" id="WP_239583511.1">
    <property type="nucleotide sequence ID" value="NZ_JAFBFC010000004.1"/>
</dbReference>
<dbReference type="Proteomes" id="UP000809829">
    <property type="component" value="Unassembled WGS sequence"/>
</dbReference>
<evidence type="ECO:0000259" key="2">
    <source>
        <dbReference type="Pfam" id="PF14344"/>
    </source>
</evidence>
<gene>
    <name evidence="3" type="ORF">JOC83_002741</name>
</gene>
<keyword evidence="1" id="KW-0732">Signal</keyword>
<proteinExistence type="predicted"/>
<dbReference type="Pfam" id="PF14344">
    <property type="entry name" value="DUF4397"/>
    <property type="match status" value="2"/>
</dbReference>
<evidence type="ECO:0000313" key="4">
    <source>
        <dbReference type="Proteomes" id="UP000809829"/>
    </source>
</evidence>
<evidence type="ECO:0000313" key="3">
    <source>
        <dbReference type="EMBL" id="MBM7703892.1"/>
    </source>
</evidence>
<feature type="domain" description="DUF4397" evidence="2">
    <location>
        <begin position="160"/>
        <end position="229"/>
    </location>
</feature>
<dbReference type="InterPro" id="IPR025510">
    <property type="entry name" value="DUF4397"/>
</dbReference>
<organism evidence="3 4">
    <name type="scientific">Priestia iocasae</name>
    <dbReference type="NCBI Taxonomy" id="2291674"/>
    <lineage>
        <taxon>Bacteria</taxon>
        <taxon>Bacillati</taxon>
        <taxon>Bacillota</taxon>
        <taxon>Bacilli</taxon>
        <taxon>Bacillales</taxon>
        <taxon>Bacillaceae</taxon>
        <taxon>Priestia</taxon>
    </lineage>
</organism>
<keyword evidence="4" id="KW-1185">Reference proteome</keyword>
<evidence type="ECO:0000256" key="1">
    <source>
        <dbReference type="SAM" id="SignalP"/>
    </source>
</evidence>
<sequence>MKIKRYLMTITAIVMMVCSSQLAFAAETPSPNPDASAKEAKVRIVHASPDAPAVDVFVDGTAAVEGAKFKDATEYLTVPAGERKVEIFAAGTKGQKDPVITASLVVEGDKSYTVAAINTLDKLELKVLTNETTAPNGKAKVRVGHFSPDAPAVNVGPKGGKPLFSNLKFKDVSAYAELPAGSYDLAVTTVDGNKEVLALPGTKVEAGKTYTVLAINKAQNLEPLVLVDSE</sequence>
<feature type="chain" id="PRO_5045716837" description="DUF4397 domain-containing protein" evidence="1">
    <location>
        <begin position="26"/>
        <end position="230"/>
    </location>
</feature>
<feature type="signal peptide" evidence="1">
    <location>
        <begin position="1"/>
        <end position="25"/>
    </location>
</feature>
<dbReference type="EMBL" id="JAFBFC010000004">
    <property type="protein sequence ID" value="MBM7703892.1"/>
    <property type="molecule type" value="Genomic_DNA"/>
</dbReference>
<accession>A0ABS2QWV0</accession>
<feature type="domain" description="DUF4397" evidence="2">
    <location>
        <begin position="40"/>
        <end position="155"/>
    </location>
</feature>
<comment type="caution">
    <text evidence="3">The sequence shown here is derived from an EMBL/GenBank/DDBJ whole genome shotgun (WGS) entry which is preliminary data.</text>
</comment>